<dbReference type="InterPro" id="IPR044152">
    <property type="entry name" value="YqjM-like"/>
</dbReference>
<evidence type="ECO:0000256" key="2">
    <source>
        <dbReference type="ARBA" id="ARBA00022630"/>
    </source>
</evidence>
<dbReference type="CDD" id="cd02932">
    <property type="entry name" value="OYE_YqiM_FMN"/>
    <property type="match status" value="1"/>
</dbReference>
<dbReference type="Proteomes" id="UP000559809">
    <property type="component" value="Unassembled WGS sequence"/>
</dbReference>
<dbReference type="PANTHER" id="PTHR43303">
    <property type="entry name" value="NADPH DEHYDROGENASE C23G7.10C-RELATED"/>
    <property type="match status" value="1"/>
</dbReference>
<evidence type="ECO:0000313" key="7">
    <source>
        <dbReference type="EMBL" id="NYT49321.1"/>
    </source>
</evidence>
<evidence type="ECO:0000256" key="4">
    <source>
        <dbReference type="ARBA" id="ARBA00022857"/>
    </source>
</evidence>
<evidence type="ECO:0000256" key="1">
    <source>
        <dbReference type="ARBA" id="ARBA00001917"/>
    </source>
</evidence>
<dbReference type="SUPFAM" id="SSF51395">
    <property type="entry name" value="FMN-linked oxidoreductases"/>
    <property type="match status" value="1"/>
</dbReference>
<evidence type="ECO:0000256" key="3">
    <source>
        <dbReference type="ARBA" id="ARBA00022643"/>
    </source>
</evidence>
<gene>
    <name evidence="7" type="ORF">H0A72_08375</name>
</gene>
<keyword evidence="2" id="KW-0285">Flavoprotein</keyword>
<keyword evidence="8" id="KW-1185">Reference proteome</keyword>
<dbReference type="AlphaFoldDB" id="A0A853G3L4"/>
<proteinExistence type="predicted"/>
<evidence type="ECO:0000313" key="8">
    <source>
        <dbReference type="Proteomes" id="UP000559809"/>
    </source>
</evidence>
<dbReference type="InterPro" id="IPR013785">
    <property type="entry name" value="Aldolase_TIM"/>
</dbReference>
<dbReference type="Gene3D" id="3.20.20.70">
    <property type="entry name" value="Aldolase class I"/>
    <property type="match status" value="1"/>
</dbReference>
<dbReference type="GO" id="GO:0003959">
    <property type="term" value="F:NADPH dehydrogenase activity"/>
    <property type="evidence" value="ECO:0007669"/>
    <property type="project" value="InterPro"/>
</dbReference>
<keyword evidence="4" id="KW-0521">NADP</keyword>
<comment type="caution">
    <text evidence="7">The sequence shown here is derived from an EMBL/GenBank/DDBJ whole genome shotgun (WGS) entry which is preliminary data.</text>
</comment>
<evidence type="ECO:0000256" key="5">
    <source>
        <dbReference type="ARBA" id="ARBA00023002"/>
    </source>
</evidence>
<dbReference type="Pfam" id="PF00724">
    <property type="entry name" value="Oxidored_FMN"/>
    <property type="match status" value="1"/>
</dbReference>
<keyword evidence="5" id="KW-0560">Oxidoreductase</keyword>
<dbReference type="PANTHER" id="PTHR43303:SF4">
    <property type="entry name" value="NADPH DEHYDROGENASE C23G7.10C-RELATED"/>
    <property type="match status" value="1"/>
</dbReference>
<feature type="domain" description="NADH:flavin oxidoreductase/NADH oxidase N-terminal" evidence="6">
    <location>
        <begin position="5"/>
        <end position="341"/>
    </location>
</feature>
<dbReference type="GO" id="GO:0010181">
    <property type="term" value="F:FMN binding"/>
    <property type="evidence" value="ECO:0007669"/>
    <property type="project" value="InterPro"/>
</dbReference>
<dbReference type="RefSeq" id="WP_180154622.1">
    <property type="nucleotide sequence ID" value="NZ_JACCEM010000004.1"/>
</dbReference>
<dbReference type="InterPro" id="IPR001155">
    <property type="entry name" value="OxRdtase_FMN_N"/>
</dbReference>
<keyword evidence="3" id="KW-0288">FMN</keyword>
<organism evidence="7 8">
    <name type="scientific">Parapusillimonas granuli</name>
    <dbReference type="NCBI Taxonomy" id="380911"/>
    <lineage>
        <taxon>Bacteria</taxon>
        <taxon>Pseudomonadati</taxon>
        <taxon>Pseudomonadota</taxon>
        <taxon>Betaproteobacteria</taxon>
        <taxon>Burkholderiales</taxon>
        <taxon>Alcaligenaceae</taxon>
        <taxon>Parapusillimonas</taxon>
    </lineage>
</organism>
<name>A0A853G3L4_9BURK</name>
<comment type="cofactor">
    <cofactor evidence="1">
        <name>FMN</name>
        <dbReference type="ChEBI" id="CHEBI:58210"/>
    </cofactor>
</comment>
<dbReference type="GO" id="GO:0050661">
    <property type="term" value="F:NADP binding"/>
    <property type="evidence" value="ECO:0007669"/>
    <property type="project" value="InterPro"/>
</dbReference>
<protein>
    <submittedName>
        <fullName evidence="7">NADH:flavin oxidoreductase/NADH oxidase</fullName>
    </submittedName>
</protein>
<dbReference type="EMBL" id="JACCEM010000004">
    <property type="protein sequence ID" value="NYT49321.1"/>
    <property type="molecule type" value="Genomic_DNA"/>
</dbReference>
<accession>A0A853G3L4</accession>
<sequence>MTSNLFSPFDCRHVTFRNRIGVAPMCQYSSVDGLPNAWHMVHLGSRAVGGAGLVLFEAAAVSPEGRISPADLGLWNQRQAEALRPIADFVQAQGAVAGIQLAHAGRKGSTQVPWVGRAEVSVADGGWETMAPSALRFQPAYPLPREMPPSDIERVIDSFRASARLAQAAGFQVLELHMGHGYLAHEFLSPLTNQREDHYGGGFENRIRFAVEIVRAVRSEWPEHLPLFVRLSVTDWVDGGWDLGQSIQLAKILRPLGVDLIDCSSGSIVPDSRGPQTPGFQVPFAAAIRAQAGIPTAAVGLITQARQAEDILAQGQADMVLLARQLLVDPYWPLRAQAELEGASSHWPVQYERAVNPQAKR</sequence>
<evidence type="ECO:0000259" key="6">
    <source>
        <dbReference type="Pfam" id="PF00724"/>
    </source>
</evidence>
<reference evidence="7 8" key="1">
    <citation type="submission" date="2020-07" db="EMBL/GenBank/DDBJ databases">
        <title>Taxonomic revisions and descriptions of new bacterial species based on genomic comparisons in the high-G+C-content subgroup of the family Alcaligenaceae.</title>
        <authorList>
            <person name="Szabo A."/>
            <person name="Felfoldi T."/>
        </authorList>
    </citation>
    <scope>NUCLEOTIDE SEQUENCE [LARGE SCALE GENOMIC DNA]</scope>
    <source>
        <strain evidence="7 8">LMG 24012</strain>
    </source>
</reference>